<organism evidence="1">
    <name type="scientific">Leptospirillum ferriphilum</name>
    <dbReference type="NCBI Taxonomy" id="178606"/>
    <lineage>
        <taxon>Bacteria</taxon>
        <taxon>Pseudomonadati</taxon>
        <taxon>Nitrospirota</taxon>
        <taxon>Nitrospiria</taxon>
        <taxon>Nitrospirales</taxon>
        <taxon>Nitrospiraceae</taxon>
        <taxon>Leptospirillum</taxon>
    </lineage>
</organism>
<evidence type="ECO:0000313" key="1">
    <source>
        <dbReference type="EMBL" id="HFT93199.1"/>
    </source>
</evidence>
<dbReference type="EMBL" id="DTMM01000087">
    <property type="protein sequence ID" value="HFT93199.1"/>
    <property type="molecule type" value="Genomic_DNA"/>
</dbReference>
<gene>
    <name evidence="1" type="ORF">ENX03_04545</name>
</gene>
<dbReference type="InterPro" id="IPR012675">
    <property type="entry name" value="Beta-grasp_dom_sf"/>
</dbReference>
<sequence length="66" mass="7479">MSVFNAQTGLRLRFPFRRKVHRLLKDLKLDPETVLVIQGDQLLTQDEDLSAEMEVEIRPVISGGAS</sequence>
<name>A0A7C3LT57_9BACT</name>
<dbReference type="SUPFAM" id="SSF54285">
    <property type="entry name" value="MoaD/ThiS"/>
    <property type="match status" value="1"/>
</dbReference>
<accession>A0A7C3LT57</accession>
<reference evidence="1" key="1">
    <citation type="journal article" date="2020" name="mSystems">
        <title>Genome- and Community-Level Interaction Insights into Carbon Utilization and Element Cycling Functions of Hydrothermarchaeota in Hydrothermal Sediment.</title>
        <authorList>
            <person name="Zhou Z."/>
            <person name="Liu Y."/>
            <person name="Xu W."/>
            <person name="Pan J."/>
            <person name="Luo Z.H."/>
            <person name="Li M."/>
        </authorList>
    </citation>
    <scope>NUCLEOTIDE SEQUENCE [LARGE SCALE GENOMIC DNA]</scope>
    <source>
        <strain evidence="1">SpSt-902</strain>
    </source>
</reference>
<dbReference type="InterPro" id="IPR016155">
    <property type="entry name" value="Mopterin_synth/thiamin_S_b"/>
</dbReference>
<comment type="caution">
    <text evidence="1">The sequence shown here is derived from an EMBL/GenBank/DDBJ whole genome shotgun (WGS) entry which is preliminary data.</text>
</comment>
<protein>
    <submittedName>
        <fullName evidence="1">Thiamine biosynthesis protein ThiS</fullName>
    </submittedName>
</protein>
<dbReference type="AlphaFoldDB" id="A0A7C3LT57"/>
<proteinExistence type="predicted"/>
<dbReference type="Gene3D" id="3.10.20.30">
    <property type="match status" value="1"/>
</dbReference>